<dbReference type="GO" id="GO:0008061">
    <property type="term" value="F:chitin binding"/>
    <property type="evidence" value="ECO:0007669"/>
    <property type="project" value="UniProtKB-KW"/>
</dbReference>
<keyword evidence="6" id="KW-1185">Reference proteome</keyword>
<evidence type="ECO:0000256" key="1">
    <source>
        <dbReference type="ARBA" id="ARBA00022669"/>
    </source>
</evidence>
<dbReference type="Pfam" id="PF01476">
    <property type="entry name" value="LysM"/>
    <property type="match status" value="1"/>
</dbReference>
<dbReference type="CDD" id="cd00118">
    <property type="entry name" value="LysM"/>
    <property type="match status" value="1"/>
</dbReference>
<gene>
    <name evidence="5" type="ORF">INT43_002203</name>
</gene>
<dbReference type="SUPFAM" id="SSF54106">
    <property type="entry name" value="LysM domain"/>
    <property type="match status" value="1"/>
</dbReference>
<evidence type="ECO:0000256" key="2">
    <source>
        <dbReference type="ARBA" id="ARBA00023026"/>
    </source>
</evidence>
<proteinExistence type="predicted"/>
<feature type="chain" id="PRO_5034618318" description="LysM domain-containing protein" evidence="3">
    <location>
        <begin position="21"/>
        <end position="304"/>
    </location>
</feature>
<keyword evidence="2" id="KW-0843">Virulence</keyword>
<dbReference type="PANTHER" id="PTHR34997:SF1">
    <property type="entry name" value="PEPTIDOGLYCAN-BINDING LYSIN DOMAIN"/>
    <property type="match status" value="1"/>
</dbReference>
<evidence type="ECO:0000259" key="4">
    <source>
        <dbReference type="PROSITE" id="PS51782"/>
    </source>
</evidence>
<protein>
    <recommendedName>
        <fullName evidence="4">LysM domain-containing protein</fullName>
    </recommendedName>
</protein>
<name>A0A8H7UN13_MORIS</name>
<dbReference type="InterPro" id="IPR018392">
    <property type="entry name" value="LysM"/>
</dbReference>
<dbReference type="OrthoDB" id="2281372at2759"/>
<reference evidence="5" key="1">
    <citation type="submission" date="2020-12" db="EMBL/GenBank/DDBJ databases">
        <title>Metabolic potential, ecology and presence of endohyphal bacteria is reflected in genomic diversity of Mucoromycotina.</title>
        <authorList>
            <person name="Muszewska A."/>
            <person name="Okrasinska A."/>
            <person name="Steczkiewicz K."/>
            <person name="Drgas O."/>
            <person name="Orlowska M."/>
            <person name="Perlinska-Lenart U."/>
            <person name="Aleksandrzak-Piekarczyk T."/>
            <person name="Szatraj K."/>
            <person name="Zielenkiewicz U."/>
            <person name="Pilsyk S."/>
            <person name="Malc E."/>
            <person name="Mieczkowski P."/>
            <person name="Kruszewska J.S."/>
            <person name="Biernat P."/>
            <person name="Pawlowska J."/>
        </authorList>
    </citation>
    <scope>NUCLEOTIDE SEQUENCE</scope>
    <source>
        <strain evidence="5">WA0000067209</strain>
    </source>
</reference>
<dbReference type="SMART" id="SM00257">
    <property type="entry name" value="LysM"/>
    <property type="match status" value="1"/>
</dbReference>
<keyword evidence="1" id="KW-0147">Chitin-binding</keyword>
<feature type="domain" description="LysM" evidence="4">
    <location>
        <begin position="28"/>
        <end position="78"/>
    </location>
</feature>
<evidence type="ECO:0000313" key="6">
    <source>
        <dbReference type="Proteomes" id="UP000654370"/>
    </source>
</evidence>
<dbReference type="InterPro" id="IPR036779">
    <property type="entry name" value="LysM_dom_sf"/>
</dbReference>
<feature type="signal peptide" evidence="3">
    <location>
        <begin position="1"/>
        <end position="20"/>
    </location>
</feature>
<dbReference type="Gene3D" id="3.10.350.10">
    <property type="entry name" value="LysM domain"/>
    <property type="match status" value="1"/>
</dbReference>
<evidence type="ECO:0000256" key="3">
    <source>
        <dbReference type="SAM" id="SignalP"/>
    </source>
</evidence>
<sequence>MKFLYLAAAVALVGTLNVQAKPVAGCKKLYTITDADSCSSVAKKFGISESQFYALNPGLHHAGQHICDNLDTGKQYCVKAPKGKRSFARRTTPSSIVDSTTQTTDISGVQSKLSGVLSKLKGLDVSDLSSKESDAVSNVQAKVQSLLTLVDSTTTPVLSTVQSKVQSLLTLVQGLNLPVLSPVETQLQSTVSTVQNLIGSTVGSTGDLSDLKSALTGVQSKLSGLTSVLSNAGVPVSSLQSKVTSLLSELKGSAPDLSNVQTEVQGLLSKLQGLSLPELAPVTNQLSGVTNLLQNILPVNNLGL</sequence>
<dbReference type="AlphaFoldDB" id="A0A8H7UN13"/>
<dbReference type="PANTHER" id="PTHR34997">
    <property type="entry name" value="AM15"/>
    <property type="match status" value="1"/>
</dbReference>
<dbReference type="Proteomes" id="UP000654370">
    <property type="component" value="Unassembled WGS sequence"/>
</dbReference>
<evidence type="ECO:0000313" key="5">
    <source>
        <dbReference type="EMBL" id="KAG2185768.1"/>
    </source>
</evidence>
<dbReference type="InterPro" id="IPR052210">
    <property type="entry name" value="LysM1-like"/>
</dbReference>
<accession>A0A8H7UN13</accession>
<organism evidence="5 6">
    <name type="scientific">Mortierella isabellina</name>
    <name type="common">Filamentous fungus</name>
    <name type="synonym">Umbelopsis isabellina</name>
    <dbReference type="NCBI Taxonomy" id="91625"/>
    <lineage>
        <taxon>Eukaryota</taxon>
        <taxon>Fungi</taxon>
        <taxon>Fungi incertae sedis</taxon>
        <taxon>Mucoromycota</taxon>
        <taxon>Mucoromycotina</taxon>
        <taxon>Umbelopsidomycetes</taxon>
        <taxon>Umbelopsidales</taxon>
        <taxon>Umbelopsidaceae</taxon>
        <taxon>Umbelopsis</taxon>
    </lineage>
</organism>
<dbReference type="PROSITE" id="PS51782">
    <property type="entry name" value="LYSM"/>
    <property type="match status" value="1"/>
</dbReference>
<dbReference type="EMBL" id="JAEPQZ010000001">
    <property type="protein sequence ID" value="KAG2185768.1"/>
    <property type="molecule type" value="Genomic_DNA"/>
</dbReference>
<keyword evidence="3" id="KW-0732">Signal</keyword>
<comment type="caution">
    <text evidence="5">The sequence shown here is derived from an EMBL/GenBank/DDBJ whole genome shotgun (WGS) entry which is preliminary data.</text>
</comment>